<evidence type="ECO:0000313" key="4">
    <source>
        <dbReference type="EMBL" id="RDZ10092.1"/>
    </source>
</evidence>
<gene>
    <name evidence="4" type="ORF">C3744_23630</name>
</gene>
<dbReference type="InterPro" id="IPR011234">
    <property type="entry name" value="Fumarylacetoacetase-like_C"/>
</dbReference>
<dbReference type="Pfam" id="PF01557">
    <property type="entry name" value="FAA_hydrolase"/>
    <property type="match status" value="1"/>
</dbReference>
<dbReference type="AlphaFoldDB" id="A0A3D8WWH8"/>
<dbReference type="GO" id="GO:0046872">
    <property type="term" value="F:metal ion binding"/>
    <property type="evidence" value="ECO:0007669"/>
    <property type="project" value="UniProtKB-KW"/>
</dbReference>
<proteinExistence type="inferred from homology"/>
<accession>A0A3D8WWH8</accession>
<dbReference type="SUPFAM" id="SSF56529">
    <property type="entry name" value="FAH"/>
    <property type="match status" value="1"/>
</dbReference>
<dbReference type="PANTHER" id="PTHR42796:SF4">
    <property type="entry name" value="FUMARYLACETOACETATE HYDROLASE DOMAIN-CONTAINING PROTEIN 2A"/>
    <property type="match status" value="1"/>
</dbReference>
<dbReference type="Proteomes" id="UP000256519">
    <property type="component" value="Unassembled WGS sequence"/>
</dbReference>
<reference evidence="4 5" key="1">
    <citation type="journal article" date="2018" name="Appl. Environ. Microbiol.">
        <title>Antimicrobial susceptibility testing and tentative epidemiological cut-off values of five Bacillus species relevant for use as animal feed additives or for plant protection.</title>
        <authorList>
            <person name="Agerso Y."/>
            <person name="Stuer-Lauridsen B."/>
            <person name="Bjerre K."/>
            <person name="Jensen M.G."/>
            <person name="Johansen E."/>
            <person name="Bennedsen M."/>
            <person name="Brockmann E."/>
            <person name="Nielsen B."/>
        </authorList>
    </citation>
    <scope>NUCLEOTIDE SEQUENCE [LARGE SCALE GENOMIC DNA]</scope>
    <source>
        <strain evidence="4 5">CHCC20162</strain>
    </source>
</reference>
<dbReference type="GO" id="GO:0044281">
    <property type="term" value="P:small molecule metabolic process"/>
    <property type="evidence" value="ECO:0007669"/>
    <property type="project" value="UniProtKB-ARBA"/>
</dbReference>
<evidence type="ECO:0000256" key="2">
    <source>
        <dbReference type="ARBA" id="ARBA00022723"/>
    </source>
</evidence>
<evidence type="ECO:0000256" key="1">
    <source>
        <dbReference type="ARBA" id="ARBA00010211"/>
    </source>
</evidence>
<sequence length="295" mass="32947">MKLATITRDGIEEAGLVTHNGILPIKDLNTKFNQEWSTDLFEIIKTGQLDEIKQWYQTEGKEQSAELEAIFIPFQQVEYAPLYRHPRKIWGIGLNYVEHAADLDEKAPNTEPASFLKPDTTIIGPNDTINIPLQSERTTAEAELGIIIGKECKDVSEEDAPNVIAGFTTIIDMTAEDILQKNPRYLTRSKSFDTFFSFGPHLVTPEEVEEVVNLNVATVINGDLHRKNIVSNMSFLPWHLVSFHSKVMKLLPGDIISTGTPGAVVIRDGDIVECHIDGFEKLVNHVKDLKVNGGN</sequence>
<protein>
    <submittedName>
        <fullName evidence="4">Fumarylacetoacetate hydrolase</fullName>
    </submittedName>
</protein>
<keyword evidence="2" id="KW-0479">Metal-binding</keyword>
<dbReference type="GO" id="GO:0016787">
    <property type="term" value="F:hydrolase activity"/>
    <property type="evidence" value="ECO:0007669"/>
    <property type="project" value="UniProtKB-KW"/>
</dbReference>
<comment type="caution">
    <text evidence="4">The sequence shown here is derived from an EMBL/GenBank/DDBJ whole genome shotgun (WGS) entry which is preliminary data.</text>
</comment>
<evidence type="ECO:0000313" key="5">
    <source>
        <dbReference type="Proteomes" id="UP000256519"/>
    </source>
</evidence>
<keyword evidence="4" id="KW-0378">Hydrolase</keyword>
<feature type="domain" description="Fumarylacetoacetase-like C-terminal" evidence="3">
    <location>
        <begin position="88"/>
        <end position="286"/>
    </location>
</feature>
<name>A0A3D8WWH8_PRIMG</name>
<comment type="similarity">
    <text evidence="1">Belongs to the FAH family.</text>
</comment>
<dbReference type="InterPro" id="IPR051121">
    <property type="entry name" value="FAH"/>
</dbReference>
<dbReference type="RefSeq" id="WP_116077440.1">
    <property type="nucleotide sequence ID" value="NZ_CP187632.1"/>
</dbReference>
<evidence type="ECO:0000259" key="3">
    <source>
        <dbReference type="Pfam" id="PF01557"/>
    </source>
</evidence>
<dbReference type="InterPro" id="IPR036663">
    <property type="entry name" value="Fumarylacetoacetase_C_sf"/>
</dbReference>
<dbReference type="EMBL" id="PQWM01000032">
    <property type="protein sequence ID" value="RDZ10092.1"/>
    <property type="molecule type" value="Genomic_DNA"/>
</dbReference>
<dbReference type="PANTHER" id="PTHR42796">
    <property type="entry name" value="FUMARYLACETOACETATE HYDROLASE DOMAIN-CONTAINING PROTEIN 2A-RELATED"/>
    <property type="match status" value="1"/>
</dbReference>
<organism evidence="4 5">
    <name type="scientific">Priestia megaterium</name>
    <name type="common">Bacillus megaterium</name>
    <dbReference type="NCBI Taxonomy" id="1404"/>
    <lineage>
        <taxon>Bacteria</taxon>
        <taxon>Bacillati</taxon>
        <taxon>Bacillota</taxon>
        <taxon>Bacilli</taxon>
        <taxon>Bacillales</taxon>
        <taxon>Bacillaceae</taxon>
        <taxon>Priestia</taxon>
    </lineage>
</organism>
<dbReference type="Gene3D" id="3.90.850.10">
    <property type="entry name" value="Fumarylacetoacetase-like, C-terminal domain"/>
    <property type="match status" value="1"/>
</dbReference>